<reference evidence="3 4" key="1">
    <citation type="submission" date="2020-05" db="EMBL/GenBank/DDBJ databases">
        <title>Flexivirga sp. ID2601S isolated from air conditioner.</title>
        <authorList>
            <person name="Kim D.H."/>
        </authorList>
    </citation>
    <scope>NUCLEOTIDE SEQUENCE [LARGE SCALE GENOMIC DNA]</scope>
    <source>
        <strain evidence="3 4">ID2601S</strain>
    </source>
</reference>
<keyword evidence="3" id="KW-0378">Hydrolase</keyword>
<gene>
    <name evidence="3" type="ORF">HJ588_12130</name>
</gene>
<dbReference type="Gene3D" id="3.40.50.1820">
    <property type="entry name" value="alpha/beta hydrolase"/>
    <property type="match status" value="1"/>
</dbReference>
<dbReference type="Pfam" id="PF12697">
    <property type="entry name" value="Abhydrolase_6"/>
    <property type="match status" value="1"/>
</dbReference>
<evidence type="ECO:0000313" key="4">
    <source>
        <dbReference type="Proteomes" id="UP000557772"/>
    </source>
</evidence>
<feature type="signal peptide" evidence="1">
    <location>
        <begin position="1"/>
        <end position="22"/>
    </location>
</feature>
<dbReference type="SUPFAM" id="SSF53474">
    <property type="entry name" value="alpha/beta-Hydrolases"/>
    <property type="match status" value="1"/>
</dbReference>
<dbReference type="EMBL" id="JABENB010000002">
    <property type="protein sequence ID" value="NNG40012.1"/>
    <property type="molecule type" value="Genomic_DNA"/>
</dbReference>
<evidence type="ECO:0000256" key="1">
    <source>
        <dbReference type="SAM" id="SignalP"/>
    </source>
</evidence>
<dbReference type="AlphaFoldDB" id="A0A849ATF1"/>
<dbReference type="InterPro" id="IPR029058">
    <property type="entry name" value="AB_hydrolase_fold"/>
</dbReference>
<dbReference type="Proteomes" id="UP000557772">
    <property type="component" value="Unassembled WGS sequence"/>
</dbReference>
<dbReference type="InterPro" id="IPR000073">
    <property type="entry name" value="AB_hydrolase_1"/>
</dbReference>
<comment type="caution">
    <text evidence="3">The sequence shown here is derived from an EMBL/GenBank/DDBJ whole genome shotgun (WGS) entry which is preliminary data.</text>
</comment>
<dbReference type="PANTHER" id="PTHR43689:SF8">
    <property type="entry name" value="ALPHA_BETA-HYDROLASES SUPERFAMILY PROTEIN"/>
    <property type="match status" value="1"/>
</dbReference>
<dbReference type="RefSeq" id="WP_171155916.1">
    <property type="nucleotide sequence ID" value="NZ_JABENB010000002.1"/>
</dbReference>
<keyword evidence="1" id="KW-0732">Signal</keyword>
<evidence type="ECO:0000313" key="3">
    <source>
        <dbReference type="EMBL" id="NNG40012.1"/>
    </source>
</evidence>
<sequence>MSARRGLIGLGVGIAAAGAATAAGLATDRVLRSRRAETEPPPAAGVVGVVDDGTDHGIAVIAEDGVPLHVEIEEPAHPETPLLTVIFTHGYAHNLDVWSRQRQTVLDAGCRVVLWDLRGHGRSEEGTDSSYSIEQLGRDLATVIEGAVPEGPIVLVGHSMGGMAMMAFAEQHPDLLRDRVVGVAFISTSAGGLSEVNYGLGKQLGAIVHRLGPSAVTRVGSRQDVFDNVRGLGKPVESVLVHRYSFGKRVPSELVRQVAEMIFATRLHVIGTFLPTLMAHDRHDALAAFTGIETLVMHGTRDRMTPIAHAEQLAHAIPGAELVVVKHAGHVLPLEEADLVDDELLGLIARARRSLEQQPTEPR</sequence>
<name>A0A849ATF1_9MICO</name>
<dbReference type="PRINTS" id="PR00111">
    <property type="entry name" value="ABHYDROLASE"/>
</dbReference>
<dbReference type="PANTHER" id="PTHR43689">
    <property type="entry name" value="HYDROLASE"/>
    <property type="match status" value="1"/>
</dbReference>
<evidence type="ECO:0000259" key="2">
    <source>
        <dbReference type="Pfam" id="PF12697"/>
    </source>
</evidence>
<proteinExistence type="predicted"/>
<organism evidence="3 4">
    <name type="scientific">Flexivirga aerilata</name>
    <dbReference type="NCBI Taxonomy" id="1656889"/>
    <lineage>
        <taxon>Bacteria</taxon>
        <taxon>Bacillati</taxon>
        <taxon>Actinomycetota</taxon>
        <taxon>Actinomycetes</taxon>
        <taxon>Micrococcales</taxon>
        <taxon>Dermacoccaceae</taxon>
        <taxon>Flexivirga</taxon>
    </lineage>
</organism>
<dbReference type="GO" id="GO:0016787">
    <property type="term" value="F:hydrolase activity"/>
    <property type="evidence" value="ECO:0007669"/>
    <property type="project" value="UniProtKB-KW"/>
</dbReference>
<feature type="chain" id="PRO_5039322824" evidence="1">
    <location>
        <begin position="23"/>
        <end position="363"/>
    </location>
</feature>
<keyword evidence="4" id="KW-1185">Reference proteome</keyword>
<accession>A0A849ATF1</accession>
<protein>
    <submittedName>
        <fullName evidence="3">Alpha/beta hydrolase</fullName>
    </submittedName>
</protein>
<feature type="domain" description="AB hydrolase-1" evidence="2">
    <location>
        <begin position="85"/>
        <end position="340"/>
    </location>
</feature>